<evidence type="ECO:0000313" key="3">
    <source>
        <dbReference type="Proteomes" id="UP000707731"/>
    </source>
</evidence>
<reference evidence="2 3" key="1">
    <citation type="submission" date="2020-10" db="EMBL/GenBank/DDBJ databases">
        <title>Identification of Nocardia species via Next-generation sequencing and recognition of intraspecies genetic diversity.</title>
        <authorList>
            <person name="Li P."/>
            <person name="Li P."/>
            <person name="Lu B."/>
        </authorList>
    </citation>
    <scope>NUCLEOTIDE SEQUENCE [LARGE SCALE GENOMIC DNA]</scope>
    <source>
        <strain evidence="2 3">BJ06-0143</strain>
    </source>
</reference>
<protein>
    <recommendedName>
        <fullName evidence="4">Lipoprotein</fullName>
    </recommendedName>
</protein>
<gene>
    <name evidence="2" type="ORF">IU449_01840</name>
</gene>
<accession>A0ABS0D487</accession>
<feature type="chain" id="PRO_5045637008" description="Lipoprotein" evidence="1">
    <location>
        <begin position="23"/>
        <end position="113"/>
    </location>
</feature>
<evidence type="ECO:0000313" key="2">
    <source>
        <dbReference type="EMBL" id="MBF6353299.1"/>
    </source>
</evidence>
<organism evidence="2 3">
    <name type="scientific">Nocardia higoensis</name>
    <dbReference type="NCBI Taxonomy" id="228599"/>
    <lineage>
        <taxon>Bacteria</taxon>
        <taxon>Bacillati</taxon>
        <taxon>Actinomycetota</taxon>
        <taxon>Actinomycetes</taxon>
        <taxon>Mycobacteriales</taxon>
        <taxon>Nocardiaceae</taxon>
        <taxon>Nocardia</taxon>
    </lineage>
</organism>
<name>A0ABS0D487_9NOCA</name>
<proteinExistence type="predicted"/>
<dbReference type="PROSITE" id="PS51257">
    <property type="entry name" value="PROKAR_LIPOPROTEIN"/>
    <property type="match status" value="1"/>
</dbReference>
<sequence>MRLRRLLALPLLALLVPLGVTACTVDGPGSTAECHVDGCTITFTRGVDAKASVLGVDVELVSVDGNMVTLGVAGKNVLVPIGETQSAEGFDIAVTEVTDQQVVVRIATGLTVQ</sequence>
<feature type="signal peptide" evidence="1">
    <location>
        <begin position="1"/>
        <end position="22"/>
    </location>
</feature>
<keyword evidence="1" id="KW-0732">Signal</keyword>
<evidence type="ECO:0008006" key="4">
    <source>
        <dbReference type="Google" id="ProtNLM"/>
    </source>
</evidence>
<comment type="caution">
    <text evidence="2">The sequence shown here is derived from an EMBL/GenBank/DDBJ whole genome shotgun (WGS) entry which is preliminary data.</text>
</comment>
<dbReference type="RefSeq" id="WP_195000228.1">
    <property type="nucleotide sequence ID" value="NZ_JADLQN010000001.1"/>
</dbReference>
<evidence type="ECO:0000256" key="1">
    <source>
        <dbReference type="SAM" id="SignalP"/>
    </source>
</evidence>
<dbReference type="Proteomes" id="UP000707731">
    <property type="component" value="Unassembled WGS sequence"/>
</dbReference>
<keyword evidence="3" id="KW-1185">Reference proteome</keyword>
<dbReference type="EMBL" id="JADLQN010000001">
    <property type="protein sequence ID" value="MBF6353299.1"/>
    <property type="molecule type" value="Genomic_DNA"/>
</dbReference>